<feature type="region of interest" description="Disordered" evidence="1">
    <location>
        <begin position="1"/>
        <end position="114"/>
    </location>
</feature>
<evidence type="ECO:0000313" key="2">
    <source>
        <dbReference type="EMBL" id="KAK0543181.1"/>
    </source>
</evidence>
<feature type="region of interest" description="Disordered" evidence="1">
    <location>
        <begin position="152"/>
        <end position="176"/>
    </location>
</feature>
<organism evidence="2 3">
    <name type="scientific">Tilletia horrida</name>
    <dbReference type="NCBI Taxonomy" id="155126"/>
    <lineage>
        <taxon>Eukaryota</taxon>
        <taxon>Fungi</taxon>
        <taxon>Dikarya</taxon>
        <taxon>Basidiomycota</taxon>
        <taxon>Ustilaginomycotina</taxon>
        <taxon>Exobasidiomycetes</taxon>
        <taxon>Tilletiales</taxon>
        <taxon>Tilletiaceae</taxon>
        <taxon>Tilletia</taxon>
    </lineage>
</organism>
<accession>A0AAN6JQJ9</accession>
<feature type="compositionally biased region" description="Basic residues" evidence="1">
    <location>
        <begin position="369"/>
        <end position="392"/>
    </location>
</feature>
<feature type="compositionally biased region" description="Acidic residues" evidence="1">
    <location>
        <begin position="48"/>
        <end position="106"/>
    </location>
</feature>
<name>A0AAN6JQJ9_9BASI</name>
<keyword evidence="3" id="KW-1185">Reference proteome</keyword>
<dbReference type="PANTHER" id="PTHR13275:SF4">
    <property type="entry name" value="VACUOLAR PROTEIN SORTING-ASSOCIATED PROTEIN 72 HOMOLOG"/>
    <property type="match status" value="1"/>
</dbReference>
<proteinExistence type="predicted"/>
<dbReference type="Proteomes" id="UP001176517">
    <property type="component" value="Unassembled WGS sequence"/>
</dbReference>
<protein>
    <submittedName>
        <fullName evidence="2">Uncharacterized protein</fullName>
    </submittedName>
</protein>
<gene>
    <name evidence="2" type="ORF">OC846_006506</name>
</gene>
<reference evidence="2" key="1">
    <citation type="journal article" date="2023" name="PhytoFront">
        <title>Draft Genome Resources of Seven Strains of Tilletia horrida, Causal Agent of Kernel Smut of Rice.</title>
        <authorList>
            <person name="Khanal S."/>
            <person name="Antony Babu S."/>
            <person name="Zhou X.G."/>
        </authorList>
    </citation>
    <scope>NUCLEOTIDE SEQUENCE</scope>
    <source>
        <strain evidence="2">TX6</strain>
    </source>
</reference>
<comment type="caution">
    <text evidence="2">The sequence shown here is derived from an EMBL/GenBank/DDBJ whole genome shotgun (WGS) entry which is preliminary data.</text>
</comment>
<feature type="compositionally biased region" description="Acidic residues" evidence="1">
    <location>
        <begin position="398"/>
        <end position="414"/>
    </location>
</feature>
<dbReference type="GO" id="GO:0005634">
    <property type="term" value="C:nucleus"/>
    <property type="evidence" value="ECO:0007669"/>
    <property type="project" value="TreeGrafter"/>
</dbReference>
<dbReference type="AlphaFoldDB" id="A0AAN6JQJ9"/>
<dbReference type="PANTHER" id="PTHR13275">
    <property type="entry name" value="YL-1 PROTEIN TRANSCRIPTION FACTOR-LIKE 1"/>
    <property type="match status" value="1"/>
</dbReference>
<evidence type="ECO:0000256" key="1">
    <source>
        <dbReference type="SAM" id="MobiDB-lite"/>
    </source>
</evidence>
<sequence length="437" mass="49781">MADNPDAEMADLSLANRLSLSPDPQAERDDEEMMERSVAELGPPPPEGEQDDDAGEEDRSDDDGEGDYNPDDDEEDEEDQDEEDQDEDEEDGDEDEEDQDDDEEDDPHAPEDPVHRHFHSTFIQAAKAYKAVMEKDRLRFDAYRILRDNNVLGEDSTDSDEAGPDTSQGYQRAPTAAADAERCPCTCPNMHYGREADSEGPQRKFHWLTPWRSPQCVHCGRTELEQKSHKWVWWGDKSHKFRLCSPDHSRFWYHLTERQRKTLRVSTQEAQDARAKRNREAKELVELRRLAHLRTRSDPGPAMAKVETEDDSDDFQVLYAKGPNLASPRGGAGPSRDRDVILAGDQSRFSEDDDSPPPRRPSSRSSSRQSRKKATEKKKKKSKSKDKSKGKGRAVVPDSDEDDDYDDEDDDEDDAPAKGSEGPQARPRPRPYERARR</sequence>
<evidence type="ECO:0000313" key="3">
    <source>
        <dbReference type="Proteomes" id="UP001176517"/>
    </source>
</evidence>
<dbReference type="EMBL" id="JAPDMZ010000391">
    <property type="protein sequence ID" value="KAK0543181.1"/>
    <property type="molecule type" value="Genomic_DNA"/>
</dbReference>
<feature type="region of interest" description="Disordered" evidence="1">
    <location>
        <begin position="344"/>
        <end position="437"/>
    </location>
</feature>